<comment type="caution">
    <text evidence="1">The sequence shown here is derived from an EMBL/GenBank/DDBJ whole genome shotgun (WGS) entry which is preliminary data.</text>
</comment>
<name>N1W6G6_9LEPT</name>
<dbReference type="AlphaFoldDB" id="N1W6G6"/>
<gene>
    <name evidence="1" type="ORF">LEP1GSC199_0102</name>
</gene>
<evidence type="ECO:0008006" key="3">
    <source>
        <dbReference type="Google" id="ProtNLM"/>
    </source>
</evidence>
<proteinExistence type="predicted"/>
<dbReference type="STRING" id="1218591.LEP1GSC199_0102"/>
<reference evidence="1 2" key="1">
    <citation type="submission" date="2013-03" db="EMBL/GenBank/DDBJ databases">
        <authorList>
            <person name="Harkins D.M."/>
            <person name="Durkin A.S."/>
            <person name="Brinkac L.M."/>
            <person name="Haft D.H."/>
            <person name="Selengut J.D."/>
            <person name="Sanka R."/>
            <person name="DePew J."/>
            <person name="Purushe J."/>
            <person name="Galloway R.L."/>
            <person name="Vinetz J.M."/>
            <person name="Sutton G.G."/>
            <person name="Nierman W.C."/>
            <person name="Fouts D.E."/>
        </authorList>
    </citation>
    <scope>NUCLEOTIDE SEQUENCE [LARGE SCALE GENOMIC DNA]</scope>
    <source>
        <strain evidence="1 2">Waz Holland</strain>
    </source>
</reference>
<dbReference type="EMBL" id="AOGY02000006">
    <property type="protein sequence ID" value="EMY71874.1"/>
    <property type="molecule type" value="Genomic_DNA"/>
</dbReference>
<sequence length="59" mass="6840">MTMLCPTKIVHRGVVKVAKEKAGEWKKKYEVRSKMTNLERYAILSSSREGILNFHLGYI</sequence>
<dbReference type="Proteomes" id="UP000012227">
    <property type="component" value="Unassembled WGS sequence"/>
</dbReference>
<protein>
    <recommendedName>
        <fullName evidence="3">Transposase DDE domain protein</fullName>
    </recommendedName>
</protein>
<evidence type="ECO:0000313" key="2">
    <source>
        <dbReference type="Proteomes" id="UP000012227"/>
    </source>
</evidence>
<organism evidence="1 2">
    <name type="scientific">Leptospira vanthielii serovar Holland str. Waz Holland = ATCC 700522</name>
    <dbReference type="NCBI Taxonomy" id="1218591"/>
    <lineage>
        <taxon>Bacteria</taxon>
        <taxon>Pseudomonadati</taxon>
        <taxon>Spirochaetota</taxon>
        <taxon>Spirochaetia</taxon>
        <taxon>Leptospirales</taxon>
        <taxon>Leptospiraceae</taxon>
        <taxon>Leptospira</taxon>
    </lineage>
</organism>
<accession>N1W6G6</accession>
<evidence type="ECO:0000313" key="1">
    <source>
        <dbReference type="EMBL" id="EMY71874.1"/>
    </source>
</evidence>